<evidence type="ECO:0000313" key="3">
    <source>
        <dbReference type="Proteomes" id="UP001319121"/>
    </source>
</evidence>
<organism evidence="2 3">
    <name type="scientific">Ferrigenium kumadai</name>
    <dbReference type="NCBI Taxonomy" id="1682490"/>
    <lineage>
        <taxon>Bacteria</taxon>
        <taxon>Pseudomonadati</taxon>
        <taxon>Pseudomonadota</taxon>
        <taxon>Betaproteobacteria</taxon>
        <taxon>Nitrosomonadales</taxon>
        <taxon>Gallionellaceae</taxon>
        <taxon>Ferrigenium</taxon>
    </lineage>
</organism>
<name>A0AAN1SZM0_9PROT</name>
<dbReference type="InterPro" id="IPR050177">
    <property type="entry name" value="Lipid_A_modif_metabolic_enz"/>
</dbReference>
<gene>
    <name evidence="2" type="ORF">FGKAn22_17230</name>
</gene>
<dbReference type="PANTHER" id="PTHR43245:SF13">
    <property type="entry name" value="UDP-D-APIOSE_UDP-D-XYLOSE SYNTHASE 2"/>
    <property type="match status" value="1"/>
</dbReference>
<sequence length="309" mass="34276">MNCCVIGGAGFIGLHLVEALVAAGHNVNLFDRPRLVLPQHIAQHEAVNRFEGDFLNLDDLAPAIKGCEIVFHLVSTTLPRSSNENPVYDIETNVIGTLQLLDAARKNGIRKVIFISSGGTVYGIPQELPIPESHPTDPVCSYGISKLTIEKYMSLYKHLYDLDYCVLRLSNPFGERQRVSAAQGAVAVFLHKALRNELIEIWGDGSVVRDYFYISDAVSALVKAMTYDGNNRVLNIGSGAGLSLNEILTAIERLLGRSVNRSYLPPRPFDVPRNVLDISLATQSLDWRPQVPFTEGLARMARWMNEHKH</sequence>
<dbReference type="Gene3D" id="3.90.25.10">
    <property type="entry name" value="UDP-galactose 4-epimerase, domain 1"/>
    <property type="match status" value="1"/>
</dbReference>
<reference evidence="2 3" key="1">
    <citation type="submission" date="2019-03" db="EMBL/GenBank/DDBJ databases">
        <title>Complete genome sequence of Ferrigenium kumadai strain An22, a microaerophilic iron-oxidizing bacterium isolated from a paddy field soil.</title>
        <authorList>
            <person name="Watanabe T."/>
            <person name="Asakawa S."/>
        </authorList>
    </citation>
    <scope>NUCLEOTIDE SEQUENCE [LARGE SCALE GENOMIC DNA]</scope>
    <source>
        <strain evidence="2 3">An22</strain>
    </source>
</reference>
<proteinExistence type="predicted"/>
<dbReference type="EMBL" id="AP019536">
    <property type="protein sequence ID" value="BBJ00031.1"/>
    <property type="molecule type" value="Genomic_DNA"/>
</dbReference>
<accession>A0AAN1SZM0</accession>
<protein>
    <submittedName>
        <fullName evidence="2">Epimerase</fullName>
    </submittedName>
</protein>
<evidence type="ECO:0000259" key="1">
    <source>
        <dbReference type="Pfam" id="PF01370"/>
    </source>
</evidence>
<dbReference type="Pfam" id="PF01370">
    <property type="entry name" value="Epimerase"/>
    <property type="match status" value="1"/>
</dbReference>
<dbReference type="PANTHER" id="PTHR43245">
    <property type="entry name" value="BIFUNCTIONAL POLYMYXIN RESISTANCE PROTEIN ARNA"/>
    <property type="match status" value="1"/>
</dbReference>
<keyword evidence="3" id="KW-1185">Reference proteome</keyword>
<feature type="domain" description="NAD-dependent epimerase/dehydratase" evidence="1">
    <location>
        <begin position="4"/>
        <end position="237"/>
    </location>
</feature>
<evidence type="ECO:0000313" key="2">
    <source>
        <dbReference type="EMBL" id="BBJ00031.1"/>
    </source>
</evidence>
<dbReference type="SUPFAM" id="SSF51735">
    <property type="entry name" value="NAD(P)-binding Rossmann-fold domains"/>
    <property type="match status" value="1"/>
</dbReference>
<dbReference type="InterPro" id="IPR036291">
    <property type="entry name" value="NAD(P)-bd_dom_sf"/>
</dbReference>
<dbReference type="Gene3D" id="3.40.50.720">
    <property type="entry name" value="NAD(P)-binding Rossmann-like Domain"/>
    <property type="match status" value="1"/>
</dbReference>
<dbReference type="AlphaFoldDB" id="A0AAN1SZM0"/>
<dbReference type="RefSeq" id="WP_212785287.1">
    <property type="nucleotide sequence ID" value="NZ_AP019536.1"/>
</dbReference>
<dbReference type="InterPro" id="IPR001509">
    <property type="entry name" value="Epimerase_deHydtase"/>
</dbReference>
<dbReference type="KEGG" id="fku:FGKAn22_17230"/>
<dbReference type="Proteomes" id="UP001319121">
    <property type="component" value="Chromosome"/>
</dbReference>